<feature type="region of interest" description="Disordered" evidence="1">
    <location>
        <begin position="794"/>
        <end position="1016"/>
    </location>
</feature>
<dbReference type="Proteomes" id="UP001147746">
    <property type="component" value="Unassembled WGS sequence"/>
</dbReference>
<gene>
    <name evidence="2" type="ORF">N7476_005731</name>
</gene>
<accession>A0A9W9U4S4</accession>
<feature type="compositionally biased region" description="Basic and acidic residues" evidence="1">
    <location>
        <begin position="187"/>
        <end position="198"/>
    </location>
</feature>
<feature type="compositionally biased region" description="Polar residues" evidence="1">
    <location>
        <begin position="922"/>
        <end position="931"/>
    </location>
</feature>
<evidence type="ECO:0008006" key="4">
    <source>
        <dbReference type="Google" id="ProtNLM"/>
    </source>
</evidence>
<dbReference type="InterPro" id="IPR029006">
    <property type="entry name" value="ADF-H/Gelsolin-like_dom_sf"/>
</dbReference>
<feature type="region of interest" description="Disordered" evidence="1">
    <location>
        <begin position="181"/>
        <end position="672"/>
    </location>
</feature>
<feature type="compositionally biased region" description="Low complexity" evidence="1">
    <location>
        <begin position="378"/>
        <end position="392"/>
    </location>
</feature>
<reference evidence="2" key="2">
    <citation type="journal article" date="2023" name="IMA Fungus">
        <title>Comparative genomic study of the Penicillium genus elucidates a diverse pangenome and 15 lateral gene transfer events.</title>
        <authorList>
            <person name="Petersen C."/>
            <person name="Sorensen T."/>
            <person name="Nielsen M.R."/>
            <person name="Sondergaard T.E."/>
            <person name="Sorensen J.L."/>
            <person name="Fitzpatrick D.A."/>
            <person name="Frisvad J.C."/>
            <person name="Nielsen K.L."/>
        </authorList>
    </citation>
    <scope>NUCLEOTIDE SEQUENCE</scope>
    <source>
        <strain evidence="2">IBT 21472</strain>
    </source>
</reference>
<feature type="compositionally biased region" description="Low complexity" evidence="1">
    <location>
        <begin position="976"/>
        <end position="989"/>
    </location>
</feature>
<feature type="compositionally biased region" description="Low complexity" evidence="1">
    <location>
        <begin position="244"/>
        <end position="258"/>
    </location>
</feature>
<dbReference type="SUPFAM" id="SSF55753">
    <property type="entry name" value="Actin depolymerizing proteins"/>
    <property type="match status" value="1"/>
</dbReference>
<feature type="compositionally biased region" description="Low complexity" evidence="1">
    <location>
        <begin position="932"/>
        <end position="948"/>
    </location>
</feature>
<evidence type="ECO:0000313" key="2">
    <source>
        <dbReference type="EMBL" id="KAJ5315424.1"/>
    </source>
</evidence>
<feature type="compositionally biased region" description="Polar residues" evidence="1">
    <location>
        <begin position="537"/>
        <end position="547"/>
    </location>
</feature>
<protein>
    <recommendedName>
        <fullName evidence="4">GPI-anchored cell surface glycoprotein</fullName>
    </recommendedName>
</protein>
<name>A0A9W9U4S4_9EURO</name>
<feature type="compositionally biased region" description="Polar residues" evidence="1">
    <location>
        <begin position="830"/>
        <end position="841"/>
    </location>
</feature>
<proteinExistence type="predicted"/>
<feature type="compositionally biased region" description="Polar residues" evidence="1">
    <location>
        <begin position="732"/>
        <end position="747"/>
    </location>
</feature>
<reference evidence="2" key="1">
    <citation type="submission" date="2022-12" db="EMBL/GenBank/DDBJ databases">
        <authorList>
            <person name="Petersen C."/>
        </authorList>
    </citation>
    <scope>NUCLEOTIDE SEQUENCE</scope>
    <source>
        <strain evidence="2">IBT 21472</strain>
    </source>
</reference>
<feature type="compositionally biased region" description="Polar residues" evidence="1">
    <location>
        <begin position="805"/>
        <end position="821"/>
    </location>
</feature>
<keyword evidence="3" id="KW-1185">Reference proteome</keyword>
<sequence>MESDAPEPETSPSLLHPTQVAPPALLHAVPAMSLNGLDNPAVVEAYQSALADAGGWILLHYTARDEVALLDRGTGGVSEVRNAIDNYEETSPLYGFLQYRRRKVILRYMPEGLSRLIQARSNVQFQSVLDKFTPNDTVLALTQASELNESALSSACLLHTASGSITSSSSSLRRRRLMEITEDAEESGTKEETKEQGKGQEQPPPSITETRQRSGSLKSEATVVPPTASPEEKSSPDLRPPPSRASSRAPSIGSPSESRSTMSPISPDSGSERSKYRNILDEFPRPSEEVRMSTQSARPSLQDLERAAGIQPKVKLGPRPSVDSTGRPRTSGTSRNADQRPVASLPLGMRSSSLRRPNVDAPRPRSQGSSFAPQLSPGAKSLGALSTSSGLTPEKERLMKALQQRKKQMAKRAEATKKKQNIEEEPIAELDTLTPNEEDKENINLVPGQETPGLEKARDDQDEKPIELSLPAPEPLKNETAEPEPQTEPQEEEFLSSAVFKPEPPTEVDLEGKRSSNIFDPSVDTTFSTDHDELSLDTVQSETPQTVSEDETRAEDTDSAIPGQNETKDDLVPPSANPEVPLDKESTETSSPFLELQDTSSSHQSDAPLMDNEPLDAPPVDAGPAEAPESTPRPDTSPAVAPLNPEIEPSVAPVSHSIGPVPAAEATPEEPLVEKINPIPLDQRRKVHLEPIQVHTPEHSEDDDNLSDDSFMEELRSATVQEARPVSVKTPGDQSWPGSRAVSSPYSLASPAMQSFAVGRSVSSSYSENGPSTPLLVAKKVNVSSGISSRIKALEKFQSREGTPPSGTQTVTGPSASSSFDSLRKRASVSYGSPESYSRAPSLNRKDSHSSPNVRRTGSISVTARIVRDNGVSPGSNGVEPTESDVLGLQASPLTVQHGSSEELLPTSESVESIPQPEDRSMSFSSAGSNITPASASRPTSRPSLSSRTKTDENLQATSPTTEEKRASRASRIMRRMSSMTTTSRRSIIGALSPPAKEDINPMDTKPVSASSSRSRVSEPIDIGEVNVQFPDTLLWKRRFMRIDENGYVVLTPGTNDASARNMTKRYHLSEFRTPCLPDEDMQELPNSILLDFSDGSTLQCACESRQGQSSALQTLIDAHSAHQQ</sequence>
<organism evidence="2 3">
    <name type="scientific">Penicillium atrosanguineum</name>
    <dbReference type="NCBI Taxonomy" id="1132637"/>
    <lineage>
        <taxon>Eukaryota</taxon>
        <taxon>Fungi</taxon>
        <taxon>Dikarya</taxon>
        <taxon>Ascomycota</taxon>
        <taxon>Pezizomycotina</taxon>
        <taxon>Eurotiomycetes</taxon>
        <taxon>Eurotiomycetidae</taxon>
        <taxon>Eurotiales</taxon>
        <taxon>Aspergillaceae</taxon>
        <taxon>Penicillium</taxon>
    </lineage>
</organism>
<feature type="compositionally biased region" description="Polar residues" evidence="1">
    <location>
        <begin position="515"/>
        <end position="528"/>
    </location>
</feature>
<comment type="caution">
    <text evidence="2">The sequence shown here is derived from an EMBL/GenBank/DDBJ whole genome shotgun (WGS) entry which is preliminary data.</text>
</comment>
<feature type="compositionally biased region" description="Polar residues" evidence="1">
    <location>
        <begin position="259"/>
        <end position="269"/>
    </location>
</feature>
<dbReference type="EMBL" id="JAPZBO010000005">
    <property type="protein sequence ID" value="KAJ5315424.1"/>
    <property type="molecule type" value="Genomic_DNA"/>
</dbReference>
<dbReference type="AlphaFoldDB" id="A0A9W9U4S4"/>
<feature type="compositionally biased region" description="Polar residues" evidence="1">
    <location>
        <begin position="207"/>
        <end position="219"/>
    </location>
</feature>
<feature type="region of interest" description="Disordered" evidence="1">
    <location>
        <begin position="718"/>
        <end position="747"/>
    </location>
</feature>
<dbReference type="OrthoDB" id="74412at2759"/>
<feature type="compositionally biased region" description="Basic and acidic residues" evidence="1">
    <location>
        <begin position="411"/>
        <end position="422"/>
    </location>
</feature>
<feature type="compositionally biased region" description="Basic and acidic residues" evidence="1">
    <location>
        <begin position="270"/>
        <end position="291"/>
    </location>
</feature>
<feature type="compositionally biased region" description="Basic and acidic residues" evidence="1">
    <location>
        <begin position="453"/>
        <end position="466"/>
    </location>
</feature>
<feature type="compositionally biased region" description="Polar residues" evidence="1">
    <location>
        <begin position="322"/>
        <end position="336"/>
    </location>
</feature>
<evidence type="ECO:0000256" key="1">
    <source>
        <dbReference type="SAM" id="MobiDB-lite"/>
    </source>
</evidence>
<feature type="compositionally biased region" description="Polar residues" evidence="1">
    <location>
        <begin position="588"/>
        <end position="605"/>
    </location>
</feature>
<evidence type="ECO:0000313" key="3">
    <source>
        <dbReference type="Proteomes" id="UP001147746"/>
    </source>
</evidence>
<dbReference type="Gene3D" id="3.40.20.10">
    <property type="entry name" value="Severin"/>
    <property type="match status" value="1"/>
</dbReference>
<feature type="compositionally biased region" description="Polar residues" evidence="1">
    <location>
        <begin position="850"/>
        <end position="862"/>
    </location>
</feature>